<name>A0A3Q2QKG2_FUNHE</name>
<keyword evidence="2" id="KW-1185">Reference proteome</keyword>
<proteinExistence type="predicted"/>
<reference evidence="1" key="1">
    <citation type="submission" date="2025-08" db="UniProtKB">
        <authorList>
            <consortium name="Ensembl"/>
        </authorList>
    </citation>
    <scope>IDENTIFICATION</scope>
</reference>
<dbReference type="AlphaFoldDB" id="A0A3Q2QKG2"/>
<sequence length="138" mass="15253">MITFHDQKHFQTAKGFRVLVSLCSTQAEKGPVTLAPSLTSPEKQPCVPHGEQPCVPLCEQPCVPHCEQPCVPHGEQPRVPHCEQPRVPHCEQPRVPHGEQPCVPHCEQPCVPLCEQPCVHKECEVVSSWPAVASLHTL</sequence>
<reference evidence="1" key="2">
    <citation type="submission" date="2025-09" db="UniProtKB">
        <authorList>
            <consortium name="Ensembl"/>
        </authorList>
    </citation>
    <scope>IDENTIFICATION</scope>
</reference>
<dbReference type="GeneTree" id="ENSGT01070000254446"/>
<evidence type="ECO:0000313" key="2">
    <source>
        <dbReference type="Proteomes" id="UP000265000"/>
    </source>
</evidence>
<evidence type="ECO:0000313" key="1">
    <source>
        <dbReference type="Ensembl" id="ENSFHEP00000027117.1"/>
    </source>
</evidence>
<dbReference type="Ensembl" id="ENSFHET00000000961.1">
    <property type="protein sequence ID" value="ENSFHEP00000027117.1"/>
    <property type="gene ID" value="ENSFHEG00000010385.1"/>
</dbReference>
<accession>A0A3Q2QKG2</accession>
<organism evidence="1 2">
    <name type="scientific">Fundulus heteroclitus</name>
    <name type="common">Killifish</name>
    <name type="synonym">Mummichog</name>
    <dbReference type="NCBI Taxonomy" id="8078"/>
    <lineage>
        <taxon>Eukaryota</taxon>
        <taxon>Metazoa</taxon>
        <taxon>Chordata</taxon>
        <taxon>Craniata</taxon>
        <taxon>Vertebrata</taxon>
        <taxon>Euteleostomi</taxon>
        <taxon>Actinopterygii</taxon>
        <taxon>Neopterygii</taxon>
        <taxon>Teleostei</taxon>
        <taxon>Neoteleostei</taxon>
        <taxon>Acanthomorphata</taxon>
        <taxon>Ovalentaria</taxon>
        <taxon>Atherinomorphae</taxon>
        <taxon>Cyprinodontiformes</taxon>
        <taxon>Fundulidae</taxon>
        <taxon>Fundulus</taxon>
    </lineage>
</organism>
<protein>
    <submittedName>
        <fullName evidence="1">Uncharacterized protein</fullName>
    </submittedName>
</protein>
<dbReference type="Proteomes" id="UP000265000">
    <property type="component" value="Unplaced"/>
</dbReference>